<dbReference type="GO" id="GO:0051287">
    <property type="term" value="F:NAD binding"/>
    <property type="evidence" value="ECO:0007669"/>
    <property type="project" value="InterPro"/>
</dbReference>
<gene>
    <name evidence="4" type="ordered locus">Mnod_2906</name>
</gene>
<dbReference type="Gene3D" id="3.40.50.720">
    <property type="entry name" value="NAD(P)-binding Rossmann-like Domain"/>
    <property type="match status" value="2"/>
</dbReference>
<dbReference type="EMBL" id="CP001349">
    <property type="protein sequence ID" value="ACL57857.1"/>
    <property type="molecule type" value="Genomic_DNA"/>
</dbReference>
<dbReference type="CDD" id="cd12164">
    <property type="entry name" value="GDH_like_2"/>
    <property type="match status" value="1"/>
</dbReference>
<dbReference type="STRING" id="460265.Mnod_2906"/>
<keyword evidence="1" id="KW-0560">Oxidoreductase</keyword>
<evidence type="ECO:0000259" key="3">
    <source>
        <dbReference type="Pfam" id="PF02826"/>
    </source>
</evidence>
<feature type="domain" description="D-isomer specific 2-hydroxyacid dehydrogenase NAD-binding" evidence="3">
    <location>
        <begin position="104"/>
        <end position="274"/>
    </location>
</feature>
<dbReference type="SUPFAM" id="SSF51735">
    <property type="entry name" value="NAD(P)-binding Rossmann-fold domains"/>
    <property type="match status" value="1"/>
</dbReference>
<evidence type="ECO:0000313" key="5">
    <source>
        <dbReference type="Proteomes" id="UP000008207"/>
    </source>
</evidence>
<organism evidence="4 5">
    <name type="scientific">Methylobacterium nodulans (strain LMG 21967 / CNCM I-2342 / ORS 2060)</name>
    <dbReference type="NCBI Taxonomy" id="460265"/>
    <lineage>
        <taxon>Bacteria</taxon>
        <taxon>Pseudomonadati</taxon>
        <taxon>Pseudomonadota</taxon>
        <taxon>Alphaproteobacteria</taxon>
        <taxon>Hyphomicrobiales</taxon>
        <taxon>Methylobacteriaceae</taxon>
        <taxon>Methylobacterium</taxon>
    </lineage>
</organism>
<dbReference type="PANTHER" id="PTHR43333:SF1">
    <property type="entry name" value="D-ISOMER SPECIFIC 2-HYDROXYACID DEHYDROGENASE NAD-BINDING DOMAIN-CONTAINING PROTEIN"/>
    <property type="match status" value="1"/>
</dbReference>
<reference evidence="4 5" key="1">
    <citation type="submission" date="2009-01" db="EMBL/GenBank/DDBJ databases">
        <title>Complete sequence of chromosome of Methylobacterium nodulans ORS 2060.</title>
        <authorList>
            <consortium name="US DOE Joint Genome Institute"/>
            <person name="Lucas S."/>
            <person name="Copeland A."/>
            <person name="Lapidus A."/>
            <person name="Glavina del Rio T."/>
            <person name="Dalin E."/>
            <person name="Tice H."/>
            <person name="Bruce D."/>
            <person name="Goodwin L."/>
            <person name="Pitluck S."/>
            <person name="Sims D."/>
            <person name="Brettin T."/>
            <person name="Detter J.C."/>
            <person name="Han C."/>
            <person name="Larimer F."/>
            <person name="Land M."/>
            <person name="Hauser L."/>
            <person name="Kyrpides N."/>
            <person name="Ivanova N."/>
            <person name="Marx C.J."/>
            <person name="Richardson P."/>
        </authorList>
    </citation>
    <scope>NUCLEOTIDE SEQUENCE [LARGE SCALE GENOMIC DNA]</scope>
    <source>
        <strain evidence="5">LMG 21967 / CNCM I-2342 / ORS 2060</strain>
    </source>
</reference>
<dbReference type="KEGG" id="mno:Mnod_2906"/>
<dbReference type="Pfam" id="PF02826">
    <property type="entry name" value="2-Hacid_dh_C"/>
    <property type="match status" value="1"/>
</dbReference>
<dbReference type="Proteomes" id="UP000008207">
    <property type="component" value="Chromosome"/>
</dbReference>
<dbReference type="InterPro" id="IPR006140">
    <property type="entry name" value="D-isomer_DH_NAD-bd"/>
</dbReference>
<sequence length="309" mass="32998">MPMAFLFTSDAARAKVFAAEFARELPALRFVTDAGAVDPAEIRYLLAWTLPDDMTRFTGLEALFCVGAGVDQLRLDALPPGLKVVRMVEEGIVRMMQEYVALGVLVLHRELPGYVAQKAERTWRARPVRPAAERRVGVLGLGALGQAALERLRPFGFPLSGWSRSPRTIPGVACHHGPEALEGFLGQTDILVCLLPLTPETRGILGADLFAALPQGAGLVHAGRGAQLDAAALIAALDSGHLAGAVIDVTEPEPLPADHPLWAHPKVLITPHVASVTQPETAARAVIANIRRLEAGLDPIGLVDRARGY</sequence>
<protein>
    <submittedName>
        <fullName evidence="4">D-isomer specific 2-hydroxyacid dehydrogenase NAD-binding</fullName>
    </submittedName>
</protein>
<dbReference type="eggNOG" id="COG0111">
    <property type="taxonomic scope" value="Bacteria"/>
</dbReference>
<dbReference type="InterPro" id="IPR036291">
    <property type="entry name" value="NAD(P)-bd_dom_sf"/>
</dbReference>
<dbReference type="GO" id="GO:0016491">
    <property type="term" value="F:oxidoreductase activity"/>
    <property type="evidence" value="ECO:0007669"/>
    <property type="project" value="UniProtKB-KW"/>
</dbReference>
<dbReference type="PANTHER" id="PTHR43333">
    <property type="entry name" value="2-HACID_DH_C DOMAIN-CONTAINING PROTEIN"/>
    <property type="match status" value="1"/>
</dbReference>
<name>B8IGY2_METNO</name>
<keyword evidence="2" id="KW-0520">NAD</keyword>
<dbReference type="AlphaFoldDB" id="B8IGY2"/>
<evidence type="ECO:0000256" key="2">
    <source>
        <dbReference type="ARBA" id="ARBA00023027"/>
    </source>
</evidence>
<dbReference type="HOGENOM" id="CLU_019796_1_0_5"/>
<evidence type="ECO:0000256" key="1">
    <source>
        <dbReference type="ARBA" id="ARBA00023002"/>
    </source>
</evidence>
<proteinExistence type="predicted"/>
<evidence type="ECO:0000313" key="4">
    <source>
        <dbReference type="EMBL" id="ACL57857.1"/>
    </source>
</evidence>
<accession>B8IGY2</accession>
<keyword evidence="5" id="KW-1185">Reference proteome</keyword>